<keyword evidence="5" id="KW-1185">Reference proteome</keyword>
<evidence type="ECO:0000256" key="2">
    <source>
        <dbReference type="RuleBase" id="RU362080"/>
    </source>
</evidence>
<dbReference type="EMBL" id="JAVFKN010000002">
    <property type="protein sequence ID" value="MDQ5767462.1"/>
    <property type="molecule type" value="Genomic_DNA"/>
</dbReference>
<dbReference type="InterPro" id="IPR006442">
    <property type="entry name" value="Antitoxin_Phd/YefM"/>
</dbReference>
<dbReference type="InterPro" id="IPR051405">
    <property type="entry name" value="phD/YefM_antitoxin"/>
</dbReference>
<dbReference type="NCBIfam" id="TIGR01552">
    <property type="entry name" value="phd_fam"/>
    <property type="match status" value="1"/>
</dbReference>
<protein>
    <recommendedName>
        <fullName evidence="2">Antitoxin</fullName>
    </recommendedName>
</protein>
<name>A0AA51MUG3_9GAMM</name>
<dbReference type="Gene3D" id="3.40.1620.10">
    <property type="entry name" value="YefM-like domain"/>
    <property type="match status" value="1"/>
</dbReference>
<evidence type="ECO:0000313" key="3">
    <source>
        <dbReference type="EMBL" id="MDQ5767462.1"/>
    </source>
</evidence>
<dbReference type="PANTHER" id="PTHR33713:SF10">
    <property type="entry name" value="ANTITOXIN YAFN"/>
    <property type="match status" value="1"/>
</dbReference>
<evidence type="ECO:0000313" key="5">
    <source>
        <dbReference type="Proteomes" id="UP001223336"/>
    </source>
</evidence>
<accession>A0AA51MUG3</accession>
<sequence>MLREAPAMTVRQNLGELLNEVQYKRDQIVITKAGKPVAALIDMPLFERLRQMEQEFERMTRHMQQAFQDMQEADLSDLLDEAIHYSRSTYKAA</sequence>
<dbReference type="PANTHER" id="PTHR33713">
    <property type="entry name" value="ANTITOXIN YAFN-RELATED"/>
    <property type="match status" value="1"/>
</dbReference>
<dbReference type="RefSeq" id="WP_308133636.1">
    <property type="nucleotide sequence ID" value="NZ_CP133197.1"/>
</dbReference>
<dbReference type="Proteomes" id="UP001223336">
    <property type="component" value="Unassembled WGS sequence"/>
</dbReference>
<proteinExistence type="inferred from homology"/>
<dbReference type="InterPro" id="IPR036165">
    <property type="entry name" value="YefM-like_sf"/>
</dbReference>
<dbReference type="Proteomes" id="UP001229862">
    <property type="component" value="Chromosome"/>
</dbReference>
<dbReference type="SUPFAM" id="SSF143120">
    <property type="entry name" value="YefM-like"/>
    <property type="match status" value="1"/>
</dbReference>
<comment type="function">
    <text evidence="2">Antitoxin component of a type II toxin-antitoxin (TA) system.</text>
</comment>
<dbReference type="EMBL" id="CP133217">
    <property type="protein sequence ID" value="WML88667.1"/>
    <property type="molecule type" value="Genomic_DNA"/>
</dbReference>
<reference evidence="4 5" key="1">
    <citation type="submission" date="2023-08" db="EMBL/GenBank/DDBJ databases">
        <title>New molecular markers tilS and rpoB for phylogenetic and monitoring studies of the genus Thiothrix biodiversity.</title>
        <authorList>
            <person name="Ravin N.V."/>
            <person name="Smolyakov D."/>
            <person name="Markov N.D."/>
            <person name="Beletsky A.V."/>
            <person name="Mardanov A.V."/>
            <person name="Rudenko T.S."/>
            <person name="Grabovich M.Y."/>
        </authorList>
    </citation>
    <scope>NUCLEOTIDE SEQUENCE</scope>
    <source>
        <strain evidence="4">DNT52</strain>
        <strain evidence="3 5">H33</strain>
    </source>
</reference>
<evidence type="ECO:0000313" key="4">
    <source>
        <dbReference type="EMBL" id="WML88667.1"/>
    </source>
</evidence>
<gene>
    <name evidence="3" type="ORF">RCC75_02925</name>
    <name evidence="4" type="ORF">RCG00_09860</name>
</gene>
<organism evidence="4">
    <name type="scientific">Thiothrix subterranea</name>
    <dbReference type="NCBI Taxonomy" id="2735563"/>
    <lineage>
        <taxon>Bacteria</taxon>
        <taxon>Pseudomonadati</taxon>
        <taxon>Pseudomonadota</taxon>
        <taxon>Gammaproteobacteria</taxon>
        <taxon>Thiotrichales</taxon>
        <taxon>Thiotrichaceae</taxon>
        <taxon>Thiothrix</taxon>
    </lineage>
</organism>
<dbReference type="Pfam" id="PF02604">
    <property type="entry name" value="PhdYeFM_antitox"/>
    <property type="match status" value="1"/>
</dbReference>
<evidence type="ECO:0000256" key="1">
    <source>
        <dbReference type="ARBA" id="ARBA00009981"/>
    </source>
</evidence>
<comment type="similarity">
    <text evidence="1 2">Belongs to the phD/YefM antitoxin family.</text>
</comment>
<dbReference type="AlphaFoldDB" id="A0AA51MUG3"/>